<sequence length="277" mass="31971">MDDDFWQVVKEEKLQEGDFQVESSMSFGGSHWCKPMPSYKHRLTETDKHRLTSGSPHRSIEEVASCATVRIMTHEEFAAKHPHPRKSLRIKKSDIYRHQESAAIDSQTQLTIDTTHPADPEDQARAMGGRILHISKEDIAEIIAMNGSSNFFNLKNISEDPPSIDDASAPSIDSYFESKQTTLHQNRKRKARWENTKVPIPTVPEQNNYNKTEIDELVAEIYRAIRTSDDYHSKRLAAVYYPFDNSYNWLTTHTDEMKQDIDMLQKKNMQSAQEDQN</sequence>
<name>M4FD05_BRACM</name>
<dbReference type="InParanoid" id="M4FD05"/>
<dbReference type="Proteomes" id="UP000011750">
    <property type="component" value="Unassembled WGS sequence"/>
</dbReference>
<organism evidence="1 2">
    <name type="scientific">Brassica campestris</name>
    <name type="common">Field mustard</name>
    <dbReference type="NCBI Taxonomy" id="3711"/>
    <lineage>
        <taxon>Eukaryota</taxon>
        <taxon>Viridiplantae</taxon>
        <taxon>Streptophyta</taxon>
        <taxon>Embryophyta</taxon>
        <taxon>Tracheophyta</taxon>
        <taxon>Spermatophyta</taxon>
        <taxon>Magnoliopsida</taxon>
        <taxon>eudicotyledons</taxon>
        <taxon>Gunneridae</taxon>
        <taxon>Pentapetalae</taxon>
        <taxon>rosids</taxon>
        <taxon>malvids</taxon>
        <taxon>Brassicales</taxon>
        <taxon>Brassicaceae</taxon>
        <taxon>Brassiceae</taxon>
        <taxon>Brassica</taxon>
    </lineage>
</organism>
<dbReference type="EnsemblPlants" id="Bra038975.1">
    <property type="protein sequence ID" value="Bra038975.1-P"/>
    <property type="gene ID" value="Bra038975"/>
</dbReference>
<keyword evidence="2" id="KW-1185">Reference proteome</keyword>
<dbReference type="Gramene" id="Bra038975.1">
    <property type="protein sequence ID" value="Bra038975.1-P"/>
    <property type="gene ID" value="Bra038975"/>
</dbReference>
<reference evidence="1" key="3">
    <citation type="submission" date="2023-03" db="UniProtKB">
        <authorList>
            <consortium name="EnsemblPlants"/>
        </authorList>
    </citation>
    <scope>IDENTIFICATION</scope>
    <source>
        <strain evidence="1">cv. Chiifu-401-42</strain>
    </source>
</reference>
<evidence type="ECO:0000313" key="2">
    <source>
        <dbReference type="Proteomes" id="UP000011750"/>
    </source>
</evidence>
<accession>M4FD05</accession>
<protein>
    <submittedName>
        <fullName evidence="1">Uncharacterized protein</fullName>
    </submittedName>
</protein>
<dbReference type="HOGENOM" id="CLU_1005946_0_0_1"/>
<evidence type="ECO:0000313" key="1">
    <source>
        <dbReference type="EnsemblPlants" id="Bra038975.1-P"/>
    </source>
</evidence>
<proteinExistence type="predicted"/>
<reference evidence="2" key="2">
    <citation type="journal article" date="2018" name="Hortic Res">
        <title>Improved Brassica rapa reference genome by single-molecule sequencing and chromosome conformation capture technologies.</title>
        <authorList>
            <person name="Zhang L."/>
            <person name="Cai X."/>
            <person name="Wu J."/>
            <person name="Liu M."/>
            <person name="Grob S."/>
            <person name="Cheng F."/>
            <person name="Liang J."/>
            <person name="Cai C."/>
            <person name="Liu Z."/>
            <person name="Liu B."/>
            <person name="Wang F."/>
            <person name="Li S."/>
            <person name="Liu F."/>
            <person name="Li X."/>
            <person name="Cheng L."/>
            <person name="Yang W."/>
            <person name="Li M.H."/>
            <person name="Grossniklaus U."/>
            <person name="Zheng H."/>
            <person name="Wang X."/>
        </authorList>
    </citation>
    <scope>NUCLEOTIDE SEQUENCE [LARGE SCALE GENOMIC DNA]</scope>
    <source>
        <strain evidence="2">cv. Chiifu-401-42</strain>
    </source>
</reference>
<dbReference type="AlphaFoldDB" id="M4FD05"/>
<reference evidence="2" key="1">
    <citation type="journal article" date="2011" name="Nat. Genet.">
        <title>The genome of the mesopolyploid crop species Brassica rapa.</title>
        <authorList>
            <consortium name="Brassica rapa Genome Sequencing Project Consortium"/>
            <person name="Wang X."/>
            <person name="Wang H."/>
            <person name="Wang J."/>
            <person name="Sun R."/>
            <person name="Wu J."/>
            <person name="Liu S."/>
            <person name="Bai Y."/>
            <person name="Mun J.H."/>
            <person name="Bancroft I."/>
            <person name="Cheng F."/>
            <person name="Huang S."/>
            <person name="Li X."/>
            <person name="Hua W."/>
            <person name="Wang J."/>
            <person name="Wang X."/>
            <person name="Freeling M."/>
            <person name="Pires J.C."/>
            <person name="Paterson A.H."/>
            <person name="Chalhoub B."/>
            <person name="Wang B."/>
            <person name="Hayward A."/>
            <person name="Sharpe A.G."/>
            <person name="Park B.S."/>
            <person name="Weisshaar B."/>
            <person name="Liu B."/>
            <person name="Li B."/>
            <person name="Liu B."/>
            <person name="Tong C."/>
            <person name="Song C."/>
            <person name="Duran C."/>
            <person name="Peng C."/>
            <person name="Geng C."/>
            <person name="Koh C."/>
            <person name="Lin C."/>
            <person name="Edwards D."/>
            <person name="Mu D."/>
            <person name="Shen D."/>
            <person name="Soumpourou E."/>
            <person name="Li F."/>
            <person name="Fraser F."/>
            <person name="Conant G."/>
            <person name="Lassalle G."/>
            <person name="King G.J."/>
            <person name="Bonnema G."/>
            <person name="Tang H."/>
            <person name="Wang H."/>
            <person name="Belcram H."/>
            <person name="Zhou H."/>
            <person name="Hirakawa H."/>
            <person name="Abe H."/>
            <person name="Guo H."/>
            <person name="Wang H."/>
            <person name="Jin H."/>
            <person name="Parkin I.A."/>
            <person name="Batley J."/>
            <person name="Kim J.S."/>
            <person name="Just J."/>
            <person name="Li J."/>
            <person name="Xu J."/>
            <person name="Deng J."/>
            <person name="Kim J.A."/>
            <person name="Li J."/>
            <person name="Yu J."/>
            <person name="Meng J."/>
            <person name="Wang J."/>
            <person name="Min J."/>
            <person name="Poulain J."/>
            <person name="Wang J."/>
            <person name="Hatakeyama K."/>
            <person name="Wu K."/>
            <person name="Wang L."/>
            <person name="Fang L."/>
            <person name="Trick M."/>
            <person name="Links M.G."/>
            <person name="Zhao M."/>
            <person name="Jin M."/>
            <person name="Ramchiary N."/>
            <person name="Drou N."/>
            <person name="Berkman P.J."/>
            <person name="Cai Q."/>
            <person name="Huang Q."/>
            <person name="Li R."/>
            <person name="Tabata S."/>
            <person name="Cheng S."/>
            <person name="Zhang S."/>
            <person name="Zhang S."/>
            <person name="Huang S."/>
            <person name="Sato S."/>
            <person name="Sun S."/>
            <person name="Kwon S.J."/>
            <person name="Choi S.R."/>
            <person name="Lee T.H."/>
            <person name="Fan W."/>
            <person name="Zhao X."/>
            <person name="Tan X."/>
            <person name="Xu X."/>
            <person name="Wang Y."/>
            <person name="Qiu Y."/>
            <person name="Yin Y."/>
            <person name="Li Y."/>
            <person name="Du Y."/>
            <person name="Liao Y."/>
            <person name="Lim Y."/>
            <person name="Narusaka Y."/>
            <person name="Wang Y."/>
            <person name="Wang Z."/>
            <person name="Li Z."/>
            <person name="Wang Z."/>
            <person name="Xiong Z."/>
            <person name="Zhang Z."/>
        </authorList>
    </citation>
    <scope>NUCLEOTIDE SEQUENCE [LARGE SCALE GENOMIC DNA]</scope>
    <source>
        <strain evidence="2">cv. Chiifu-401-42</strain>
    </source>
</reference>